<gene>
    <name evidence="2" type="ORF">ABT39_MTgene808</name>
</gene>
<name>A0A117NJ60_PICGL</name>
<evidence type="ECO:0000313" key="2">
    <source>
        <dbReference type="EMBL" id="KUM50962.1"/>
    </source>
</evidence>
<sequence length="113" mass="13085">MDPGDRIDPSRGTSEFDASHRTEDHLECPIAIYQRTYGKQQLTEYMGVHRKSHRVPGILGFKRTHFHIMIAIYGRGVVWMSNLKPKKRIEVIPSNPWAWIPKGLHHSARLSLE</sequence>
<geneLocation type="mitochondrion" evidence="2"/>
<dbReference type="EMBL" id="LKAM01000001">
    <property type="protein sequence ID" value="KUM50962.1"/>
    <property type="molecule type" value="Genomic_DNA"/>
</dbReference>
<keyword evidence="2" id="KW-0496">Mitochondrion</keyword>
<accession>A0A117NJ60</accession>
<protein>
    <submittedName>
        <fullName evidence="2">Uncharacterized protein</fullName>
    </submittedName>
</protein>
<dbReference type="AlphaFoldDB" id="A0A117NJ60"/>
<evidence type="ECO:0000256" key="1">
    <source>
        <dbReference type="SAM" id="MobiDB-lite"/>
    </source>
</evidence>
<proteinExistence type="predicted"/>
<reference evidence="2" key="1">
    <citation type="journal article" date="2015" name="Genome Biol. Evol.">
        <title>Organellar Genomes of White Spruce (Picea glauca): Assembly and Annotation.</title>
        <authorList>
            <person name="Jackman S.D."/>
            <person name="Warren R.L."/>
            <person name="Gibb E.A."/>
            <person name="Vandervalk B.P."/>
            <person name="Mohamadi H."/>
            <person name="Chu J."/>
            <person name="Raymond A."/>
            <person name="Pleasance S."/>
            <person name="Coope R."/>
            <person name="Wildung M.R."/>
            <person name="Ritland C.E."/>
            <person name="Bousquet J."/>
            <person name="Jones S.J."/>
            <person name="Bohlmann J."/>
            <person name="Birol I."/>
        </authorList>
    </citation>
    <scope>NUCLEOTIDE SEQUENCE [LARGE SCALE GENOMIC DNA]</scope>
    <source>
        <tissue evidence="2">Flushing bud</tissue>
    </source>
</reference>
<comment type="caution">
    <text evidence="2">The sequence shown here is derived from an EMBL/GenBank/DDBJ whole genome shotgun (WGS) entry which is preliminary data.</text>
</comment>
<feature type="region of interest" description="Disordered" evidence="1">
    <location>
        <begin position="1"/>
        <end position="22"/>
    </location>
</feature>
<organism evidence="2">
    <name type="scientific">Picea glauca</name>
    <name type="common">White spruce</name>
    <name type="synonym">Pinus glauca</name>
    <dbReference type="NCBI Taxonomy" id="3330"/>
    <lineage>
        <taxon>Eukaryota</taxon>
        <taxon>Viridiplantae</taxon>
        <taxon>Streptophyta</taxon>
        <taxon>Embryophyta</taxon>
        <taxon>Tracheophyta</taxon>
        <taxon>Spermatophyta</taxon>
        <taxon>Pinopsida</taxon>
        <taxon>Pinidae</taxon>
        <taxon>Conifers I</taxon>
        <taxon>Pinales</taxon>
        <taxon>Pinaceae</taxon>
        <taxon>Picea</taxon>
    </lineage>
</organism>